<proteinExistence type="predicted"/>
<accession>A0AAP4BVN9</accession>
<comment type="caution">
    <text evidence="2">The sequence shown here is derived from an EMBL/GenBank/DDBJ whole genome shotgun (WGS) entry which is preliminary data.</text>
</comment>
<keyword evidence="1" id="KW-1133">Transmembrane helix</keyword>
<dbReference type="AlphaFoldDB" id="A0AAP4BVN9"/>
<gene>
    <name evidence="2" type="ORF">QPX42_09065</name>
</gene>
<name>A0AAP4BVN9_9CORY</name>
<protein>
    <submittedName>
        <fullName evidence="2">Uncharacterized protein</fullName>
    </submittedName>
</protein>
<feature type="transmembrane region" description="Helical" evidence="1">
    <location>
        <begin position="73"/>
        <end position="106"/>
    </location>
</feature>
<feature type="transmembrane region" description="Helical" evidence="1">
    <location>
        <begin position="14"/>
        <end position="35"/>
    </location>
</feature>
<keyword evidence="1" id="KW-0472">Membrane</keyword>
<organism evidence="2 3">
    <name type="scientific">Corynebacterium pseudodiphtheriticum</name>
    <dbReference type="NCBI Taxonomy" id="37637"/>
    <lineage>
        <taxon>Bacteria</taxon>
        <taxon>Bacillati</taxon>
        <taxon>Actinomycetota</taxon>
        <taxon>Actinomycetes</taxon>
        <taxon>Mycobacteriales</taxon>
        <taxon>Corynebacteriaceae</taxon>
        <taxon>Corynebacterium</taxon>
    </lineage>
</organism>
<reference evidence="2" key="1">
    <citation type="submission" date="2023-05" db="EMBL/GenBank/DDBJ databases">
        <title>Metabolic capabilities are highly conserved among human nasal-associated Corynebacterium species in pangenomic analyses.</title>
        <authorList>
            <person name="Tran T.H."/>
            <person name="Roberts A.Q."/>
            <person name="Escapa I.F."/>
            <person name="Gao W."/>
            <person name="Conlan S."/>
            <person name="Kong H."/>
            <person name="Segre J.A."/>
            <person name="Kelly M.S."/>
            <person name="Lemon K.P."/>
        </authorList>
    </citation>
    <scope>NUCLEOTIDE SEQUENCE</scope>
    <source>
        <strain evidence="2">KPL2773</strain>
    </source>
</reference>
<feature type="transmembrane region" description="Helical" evidence="1">
    <location>
        <begin position="41"/>
        <end position="61"/>
    </location>
</feature>
<dbReference type="EMBL" id="JASNVH010000014">
    <property type="protein sequence ID" value="MDK4307686.1"/>
    <property type="molecule type" value="Genomic_DNA"/>
</dbReference>
<sequence length="117" mass="12732">MSLTTRSKKARQNIALYAGWVVMGFYVLSWLLVIEEPTRDLAYWLVTALAAVIVFGCGLYARSRALLLLAPALFFVEIIAIVLGFALGVVLMILGSVVNAVVMLFGGDPVWTDLSPI</sequence>
<evidence type="ECO:0000313" key="2">
    <source>
        <dbReference type="EMBL" id="MDK4307686.1"/>
    </source>
</evidence>
<evidence type="ECO:0000313" key="3">
    <source>
        <dbReference type="Proteomes" id="UP001224412"/>
    </source>
</evidence>
<keyword evidence="1" id="KW-0812">Transmembrane</keyword>
<dbReference type="Proteomes" id="UP001224412">
    <property type="component" value="Unassembled WGS sequence"/>
</dbReference>
<dbReference type="RefSeq" id="WP_272730897.1">
    <property type="nucleotide sequence ID" value="NZ_JAQPSQ010000005.1"/>
</dbReference>
<evidence type="ECO:0000256" key="1">
    <source>
        <dbReference type="SAM" id="Phobius"/>
    </source>
</evidence>